<dbReference type="Gene3D" id="2.30.42.10">
    <property type="match status" value="1"/>
</dbReference>
<organism evidence="3">
    <name type="scientific">Eutreptiella gymnastica</name>
    <dbReference type="NCBI Taxonomy" id="73025"/>
    <lineage>
        <taxon>Eukaryota</taxon>
        <taxon>Discoba</taxon>
        <taxon>Euglenozoa</taxon>
        <taxon>Euglenida</taxon>
        <taxon>Spirocuta</taxon>
        <taxon>Euglenophyceae</taxon>
        <taxon>Eutreptiales</taxon>
        <taxon>Eutreptiaceae</taxon>
        <taxon>Eutreptiella</taxon>
    </lineage>
</organism>
<feature type="region of interest" description="Disordered" evidence="1">
    <location>
        <begin position="736"/>
        <end position="762"/>
    </location>
</feature>
<protein>
    <recommendedName>
        <fullName evidence="2">PDZ domain-containing protein</fullName>
    </recommendedName>
</protein>
<feature type="compositionally biased region" description="Basic and acidic residues" evidence="1">
    <location>
        <begin position="274"/>
        <end position="283"/>
    </location>
</feature>
<dbReference type="EMBL" id="HBJA01073395">
    <property type="protein sequence ID" value="CAE0814606.1"/>
    <property type="molecule type" value="Transcribed_RNA"/>
</dbReference>
<feature type="compositionally biased region" description="Polar residues" evidence="1">
    <location>
        <begin position="148"/>
        <end position="159"/>
    </location>
</feature>
<evidence type="ECO:0000256" key="1">
    <source>
        <dbReference type="SAM" id="MobiDB-lite"/>
    </source>
</evidence>
<dbReference type="InterPro" id="IPR036034">
    <property type="entry name" value="PDZ_sf"/>
</dbReference>
<feature type="compositionally biased region" description="Basic residues" evidence="1">
    <location>
        <begin position="199"/>
        <end position="208"/>
    </location>
</feature>
<feature type="domain" description="PDZ" evidence="2">
    <location>
        <begin position="397"/>
        <end position="487"/>
    </location>
</feature>
<name>A0A7S4FU55_9EUGL</name>
<gene>
    <name evidence="3" type="ORF">EGYM00163_LOCUS25762</name>
</gene>
<dbReference type="Gene3D" id="1.20.920.60">
    <property type="match status" value="1"/>
</dbReference>
<evidence type="ECO:0000259" key="2">
    <source>
        <dbReference type="SMART" id="SM00228"/>
    </source>
</evidence>
<proteinExistence type="predicted"/>
<feature type="compositionally biased region" description="Polar residues" evidence="1">
    <location>
        <begin position="225"/>
        <end position="250"/>
    </location>
</feature>
<feature type="compositionally biased region" description="Polar residues" evidence="1">
    <location>
        <begin position="1"/>
        <end position="17"/>
    </location>
</feature>
<feature type="region of interest" description="Disordered" evidence="1">
    <location>
        <begin position="134"/>
        <end position="283"/>
    </location>
</feature>
<dbReference type="InterPro" id="IPR001478">
    <property type="entry name" value="PDZ"/>
</dbReference>
<accession>A0A7S4FU55</accession>
<feature type="region of interest" description="Disordered" evidence="1">
    <location>
        <begin position="1"/>
        <end position="36"/>
    </location>
</feature>
<sequence length="783" mass="86983">MQAQQPQNGGSISSSASRDPDAHPFTVESIDVGLPPRMMPTTLDSVQPAAVEITHPEDSEYGAFDRSALTEDAISIVRNHVLTHGNLDITVQEVAAQLRDFLGSESPESSAIAARVLDVWQTKNAILHGPRVKVTPRRASRRSTSASNLKSCEATSSSKVPPGVTVRKPTPVAFGSGCATYRSQPLRKPPVEEPALPARKPRVPRFARSKSADAPASDSGLRPSTPRTASASQISTKAQESTGRNPTPKSQRIPRDEVAMKAAGRRSRSGASQHDAHRMDNGRPHALFDKEVDRLHEQTVGLDSSIQRMRDLVAANWGAMDSVRSEIASLNHSIDPIDDEDDFQMNPTSSDYKSPYRQEILNSNVYVQSVDRSFIMNAPPWQSHEEWHGIKEPHVRPSIGLRVREQVGSGPNLSISEVYVTNIFEAGPAHAAGIMVGDQILKCQAVDSVTGKTRTLPQIALYKTSFCRFVNQTNIGDEVTLTIRRAPESRAREVSVYVEPALPEEESFRPQPPVFQPPMHIEEEVDEEEMSDRSPACCFWESLPFVFGFLEAPYLSNAAMVCRQWALVVRSVTMERGRQFLHDLPELRERLMMPLSDIEDHFTRADVLTLRQLLRVPRQVQLVGEAVVSLLRPRQNASFGAFRNLIADPQFFDLIRKFDPSTVNELPERALCRLHYRVVDPMFQPDQVAEACPAATGLCMWVLSMYSQVPLHQLEMKAIRLQHYLRLAEEATHAPVAPGVDSGHKEAAPETDPFQPIQSPSRIAQMATETLNQISNFEERGIE</sequence>
<dbReference type="SMART" id="SM00228">
    <property type="entry name" value="PDZ"/>
    <property type="match status" value="1"/>
</dbReference>
<dbReference type="AlphaFoldDB" id="A0A7S4FU55"/>
<dbReference type="SUPFAM" id="SSF50156">
    <property type="entry name" value="PDZ domain-like"/>
    <property type="match status" value="1"/>
</dbReference>
<evidence type="ECO:0000313" key="3">
    <source>
        <dbReference type="EMBL" id="CAE0814606.1"/>
    </source>
</evidence>
<reference evidence="3" key="1">
    <citation type="submission" date="2021-01" db="EMBL/GenBank/DDBJ databases">
        <authorList>
            <person name="Corre E."/>
            <person name="Pelletier E."/>
            <person name="Niang G."/>
            <person name="Scheremetjew M."/>
            <person name="Finn R."/>
            <person name="Kale V."/>
            <person name="Holt S."/>
            <person name="Cochrane G."/>
            <person name="Meng A."/>
            <person name="Brown T."/>
            <person name="Cohen L."/>
        </authorList>
    </citation>
    <scope>NUCLEOTIDE SEQUENCE</scope>
    <source>
        <strain evidence="3">CCMP1594</strain>
    </source>
</reference>